<dbReference type="Proteomes" id="UP000028712">
    <property type="component" value="Unassembled WGS sequence"/>
</dbReference>
<evidence type="ECO:0008006" key="5">
    <source>
        <dbReference type="Google" id="ProtNLM"/>
    </source>
</evidence>
<accession>A0A086A7G1</accession>
<dbReference type="Pfam" id="PF12771">
    <property type="entry name" value="SusD-like_2"/>
    <property type="match status" value="1"/>
</dbReference>
<evidence type="ECO:0000313" key="1">
    <source>
        <dbReference type="EMBL" id="KFF12625.1"/>
    </source>
</evidence>
<dbReference type="eggNOG" id="COG0521">
    <property type="taxonomic scope" value="Bacteria"/>
</dbReference>
<dbReference type="InterPro" id="IPR041662">
    <property type="entry name" value="SusD-like_2"/>
</dbReference>
<gene>
    <name evidence="2" type="ORF">B0A62_22525</name>
    <name evidence="1" type="ORF">IW20_18310</name>
</gene>
<evidence type="ECO:0000313" key="3">
    <source>
        <dbReference type="Proteomes" id="UP000028712"/>
    </source>
</evidence>
<dbReference type="Proteomes" id="UP000198424">
    <property type="component" value="Unassembled WGS sequence"/>
</dbReference>
<dbReference type="RefSeq" id="WP_035625445.1">
    <property type="nucleotide sequence ID" value="NZ_JBEWQG010000033.1"/>
</dbReference>
<proteinExistence type="predicted"/>
<dbReference type="STRING" id="991.IW20_18310"/>
<dbReference type="AlphaFoldDB" id="A0A086A7G1"/>
<dbReference type="EMBL" id="JPRM01000030">
    <property type="protein sequence ID" value="KFF12625.1"/>
    <property type="molecule type" value="Genomic_DNA"/>
</dbReference>
<comment type="caution">
    <text evidence="1">The sequence shown here is derived from an EMBL/GenBank/DDBJ whole genome shotgun (WGS) entry which is preliminary data.</text>
</comment>
<dbReference type="EMBL" id="MUGY01000037">
    <property type="protein sequence ID" value="OXA87699.1"/>
    <property type="molecule type" value="Genomic_DNA"/>
</dbReference>
<sequence>MKKIIVAITGMLMFSGCSNFDEINTNPNTPTQVSASLLATNIILSIAKYQGTDSKEYISENALPKYVGYANEGQLGTQYNLIANSSFNKMTILPDIDKMLLAAQGSPAENSYKGIGHFIRAYTFYILTMKMGDIPYSEANLGLQGNYKPKYDAQKEVFMGILGELEQARLEFSQGLTFDGDPTIFKGNPQRWRRACNAFELKVLMTLSAKESDADLKIKEKFASIVNENILLQDDSDYFGLEYNTVNLHPLYSTNDMFTGRTILSDIVVDNLKRLNDKRLFYFAEPSADQIAKGLAQNSFMAYTGVKTSLDYGLMNANYAGGKYSKINLRYQTKQNSDPRRLLTYAEQELILAEASIKGWITASNAQLYYENGVKAALKNLMSTDASFAHGNPIVQNDIDTYFIGEAAFSADAATQLKQVWMQRYLLNFLVDAETAYFEYRRNKYPDFNIDPTTNLNVNSPTSMPIRYLYPSSELNYNSQKLMEALNRQFGGYDEINKTMWLLAN</sequence>
<dbReference type="InterPro" id="IPR011990">
    <property type="entry name" value="TPR-like_helical_dom_sf"/>
</dbReference>
<protein>
    <recommendedName>
        <fullName evidence="5">Starch-binding protein</fullName>
    </recommendedName>
</protein>
<dbReference type="Gene3D" id="1.25.40.390">
    <property type="match status" value="1"/>
</dbReference>
<dbReference type="SUPFAM" id="SSF48452">
    <property type="entry name" value="TPR-like"/>
    <property type="match status" value="1"/>
</dbReference>
<keyword evidence="4" id="KW-1185">Reference proteome</keyword>
<dbReference type="OrthoDB" id="725917at2"/>
<name>A0A086A7G1_FLAHY</name>
<evidence type="ECO:0000313" key="4">
    <source>
        <dbReference type="Proteomes" id="UP000198424"/>
    </source>
</evidence>
<evidence type="ECO:0000313" key="2">
    <source>
        <dbReference type="EMBL" id="OXA87699.1"/>
    </source>
</evidence>
<reference evidence="2 4" key="2">
    <citation type="submission" date="2016-11" db="EMBL/GenBank/DDBJ databases">
        <title>Whole genomes of Flavobacteriaceae.</title>
        <authorList>
            <person name="Stine C."/>
            <person name="Li C."/>
            <person name="Tadesse D."/>
        </authorList>
    </citation>
    <scope>NUCLEOTIDE SEQUENCE [LARGE SCALE GENOMIC DNA]</scope>
    <source>
        <strain evidence="2 4">ATCC 29551</strain>
    </source>
</reference>
<reference evidence="1 3" key="1">
    <citation type="submission" date="2014-07" db="EMBL/GenBank/DDBJ databases">
        <title>Genome of Flavobacterium hydatis DSM 2063.</title>
        <authorList>
            <person name="Pipes S.E."/>
            <person name="Stropko S.J."/>
            <person name="Newman J.D."/>
        </authorList>
    </citation>
    <scope>NUCLEOTIDE SEQUENCE [LARGE SCALE GENOMIC DNA]</scope>
    <source>
        <strain evidence="1 3">DSM 2063</strain>
    </source>
</reference>
<dbReference type="PROSITE" id="PS51257">
    <property type="entry name" value="PROKAR_LIPOPROTEIN"/>
    <property type="match status" value="1"/>
</dbReference>
<organism evidence="1 3">
    <name type="scientific">Flavobacterium hydatis</name>
    <name type="common">Cytophaga aquatilis</name>
    <dbReference type="NCBI Taxonomy" id="991"/>
    <lineage>
        <taxon>Bacteria</taxon>
        <taxon>Pseudomonadati</taxon>
        <taxon>Bacteroidota</taxon>
        <taxon>Flavobacteriia</taxon>
        <taxon>Flavobacteriales</taxon>
        <taxon>Flavobacteriaceae</taxon>
        <taxon>Flavobacterium</taxon>
    </lineage>
</organism>